<organism evidence="2 3">
    <name type="scientific">Streptomyces tubercidicus</name>
    <dbReference type="NCBI Taxonomy" id="47759"/>
    <lineage>
        <taxon>Bacteria</taxon>
        <taxon>Bacillati</taxon>
        <taxon>Actinomycetota</taxon>
        <taxon>Actinomycetes</taxon>
        <taxon>Kitasatosporales</taxon>
        <taxon>Streptomycetaceae</taxon>
        <taxon>Streptomyces</taxon>
    </lineage>
</organism>
<reference evidence="2 3" key="1">
    <citation type="submission" date="2019-12" db="EMBL/GenBank/DDBJ databases">
        <title>Whole genome shotgun sequence of Streptomyces tubercidicus NBRC 13090.</title>
        <authorList>
            <person name="Ichikawa N."/>
            <person name="Kimura A."/>
            <person name="Kitahashi Y."/>
            <person name="Komaki H."/>
            <person name="Tamura T."/>
        </authorList>
    </citation>
    <scope>NUCLEOTIDE SEQUENCE [LARGE SCALE GENOMIC DNA]</scope>
    <source>
        <strain evidence="2 3">NBRC 13090</strain>
    </source>
</reference>
<name>A0A640UPS1_9ACTN</name>
<feature type="signal peptide" evidence="1">
    <location>
        <begin position="1"/>
        <end position="25"/>
    </location>
</feature>
<proteinExistence type="predicted"/>
<keyword evidence="1" id="KW-0732">Signal</keyword>
<evidence type="ECO:0008006" key="4">
    <source>
        <dbReference type="Google" id="ProtNLM"/>
    </source>
</evidence>
<evidence type="ECO:0000256" key="1">
    <source>
        <dbReference type="SAM" id="SignalP"/>
    </source>
</evidence>
<dbReference type="OrthoDB" id="4245218at2"/>
<protein>
    <recommendedName>
        <fullName evidence="4">Secreted protein</fullName>
    </recommendedName>
</protein>
<dbReference type="RefSeq" id="WP_159743737.1">
    <property type="nucleotide sequence ID" value="NZ_BLIR01000001.1"/>
</dbReference>
<feature type="chain" id="PRO_5038688341" description="Secreted protein" evidence="1">
    <location>
        <begin position="26"/>
        <end position="152"/>
    </location>
</feature>
<evidence type="ECO:0000313" key="3">
    <source>
        <dbReference type="Proteomes" id="UP000431826"/>
    </source>
</evidence>
<sequence length="152" mass="16206">MRTRGMKLAAAAALAAAAVTIPATAAPAAATTAPAATTAAAASVKLSCSGSGGKGSAAWNWKSKNEIRSITLRGKDTKSDGRHPAVRIVWTDKRGHRSATPWRHVRNGETHWSTPSIYDRDGIKYLEIGVRKYRDNSVDRDICEAGRPNPRG</sequence>
<comment type="caution">
    <text evidence="2">The sequence shown here is derived from an EMBL/GenBank/DDBJ whole genome shotgun (WGS) entry which is preliminary data.</text>
</comment>
<accession>A0A640UPS1</accession>
<dbReference type="Proteomes" id="UP000431826">
    <property type="component" value="Unassembled WGS sequence"/>
</dbReference>
<gene>
    <name evidence="2" type="ORF">Stube_24200</name>
</gene>
<dbReference type="GeneID" id="96283547"/>
<evidence type="ECO:0000313" key="2">
    <source>
        <dbReference type="EMBL" id="GFE37747.1"/>
    </source>
</evidence>
<keyword evidence="3" id="KW-1185">Reference proteome</keyword>
<dbReference type="EMBL" id="BLIR01000001">
    <property type="protein sequence ID" value="GFE37747.1"/>
    <property type="molecule type" value="Genomic_DNA"/>
</dbReference>
<dbReference type="AlphaFoldDB" id="A0A640UPS1"/>